<dbReference type="SUPFAM" id="SSF53067">
    <property type="entry name" value="Actin-like ATPase domain"/>
    <property type="match status" value="1"/>
</dbReference>
<reference evidence="3" key="1">
    <citation type="submission" date="2021-06" db="EMBL/GenBank/DDBJ databases">
        <authorList>
            <person name="Kallberg Y."/>
            <person name="Tangrot J."/>
            <person name="Rosling A."/>
        </authorList>
    </citation>
    <scope>NUCLEOTIDE SEQUENCE</scope>
    <source>
        <strain evidence="3">87-6 pot B 2015</strain>
    </source>
</reference>
<sequence length="55" mass="6022">RLIGDAAKNQVNMNPYDTVFNVKQLIGRNFRDERLKSSNKSAVEIAATAAAIAMV</sequence>
<protein>
    <submittedName>
        <fullName evidence="3">9196_t:CDS:1</fullName>
    </submittedName>
</protein>
<keyword evidence="1" id="KW-0547">Nucleotide-binding</keyword>
<feature type="non-terminal residue" evidence="3">
    <location>
        <position position="55"/>
    </location>
</feature>
<keyword evidence="4" id="KW-1185">Reference proteome</keyword>
<proteinExistence type="predicted"/>
<dbReference type="GO" id="GO:0005524">
    <property type="term" value="F:ATP binding"/>
    <property type="evidence" value="ECO:0007669"/>
    <property type="project" value="UniProtKB-KW"/>
</dbReference>
<evidence type="ECO:0000313" key="4">
    <source>
        <dbReference type="Proteomes" id="UP000789375"/>
    </source>
</evidence>
<dbReference type="GO" id="GO:0140662">
    <property type="term" value="F:ATP-dependent protein folding chaperone"/>
    <property type="evidence" value="ECO:0007669"/>
    <property type="project" value="InterPro"/>
</dbReference>
<evidence type="ECO:0000256" key="1">
    <source>
        <dbReference type="ARBA" id="ARBA00022741"/>
    </source>
</evidence>
<dbReference type="InterPro" id="IPR013126">
    <property type="entry name" value="Hsp_70_fam"/>
</dbReference>
<dbReference type="InterPro" id="IPR043129">
    <property type="entry name" value="ATPase_NBD"/>
</dbReference>
<accession>A0A9N9E7F4</accession>
<dbReference type="AlphaFoldDB" id="A0A9N9E7F4"/>
<evidence type="ECO:0000313" key="3">
    <source>
        <dbReference type="EMBL" id="CAG8663674.1"/>
    </source>
</evidence>
<dbReference type="Proteomes" id="UP000789375">
    <property type="component" value="Unassembled WGS sequence"/>
</dbReference>
<dbReference type="EMBL" id="CAJVPP010005353">
    <property type="protein sequence ID" value="CAG8663674.1"/>
    <property type="molecule type" value="Genomic_DNA"/>
</dbReference>
<organism evidence="3 4">
    <name type="scientific">Funneliformis mosseae</name>
    <name type="common">Endomycorrhizal fungus</name>
    <name type="synonym">Glomus mosseae</name>
    <dbReference type="NCBI Taxonomy" id="27381"/>
    <lineage>
        <taxon>Eukaryota</taxon>
        <taxon>Fungi</taxon>
        <taxon>Fungi incertae sedis</taxon>
        <taxon>Mucoromycota</taxon>
        <taxon>Glomeromycotina</taxon>
        <taxon>Glomeromycetes</taxon>
        <taxon>Glomerales</taxon>
        <taxon>Glomeraceae</taxon>
        <taxon>Funneliformis</taxon>
    </lineage>
</organism>
<dbReference type="Gene3D" id="3.30.30.30">
    <property type="match status" value="1"/>
</dbReference>
<dbReference type="Pfam" id="PF00012">
    <property type="entry name" value="HSP70"/>
    <property type="match status" value="1"/>
</dbReference>
<evidence type="ECO:0000256" key="2">
    <source>
        <dbReference type="ARBA" id="ARBA00022840"/>
    </source>
</evidence>
<comment type="caution">
    <text evidence="3">The sequence shown here is derived from an EMBL/GenBank/DDBJ whole genome shotgun (WGS) entry which is preliminary data.</text>
</comment>
<name>A0A9N9E7F4_FUNMO</name>
<gene>
    <name evidence="3" type="ORF">FMOSSE_LOCUS12066</name>
</gene>
<keyword evidence="2" id="KW-0067">ATP-binding</keyword>